<gene>
    <name evidence="1" type="ORF">CFP56_042984</name>
</gene>
<name>A0AAW0ISL4_QUESU</name>
<accession>A0AAW0ISL4</accession>
<protein>
    <recommendedName>
        <fullName evidence="3">Secreted protein</fullName>
    </recommendedName>
</protein>
<dbReference type="AlphaFoldDB" id="A0AAW0ISL4"/>
<evidence type="ECO:0000313" key="1">
    <source>
        <dbReference type="EMBL" id="KAK7817352.1"/>
    </source>
</evidence>
<evidence type="ECO:0000313" key="2">
    <source>
        <dbReference type="Proteomes" id="UP000237347"/>
    </source>
</evidence>
<comment type="caution">
    <text evidence="1">The sequence shown here is derived from an EMBL/GenBank/DDBJ whole genome shotgun (WGS) entry which is preliminary data.</text>
</comment>
<keyword evidence="2" id="KW-1185">Reference proteome</keyword>
<dbReference type="EMBL" id="PKMF04000887">
    <property type="protein sequence ID" value="KAK7817352.1"/>
    <property type="molecule type" value="Genomic_DNA"/>
</dbReference>
<dbReference type="Proteomes" id="UP000237347">
    <property type="component" value="Unassembled WGS sequence"/>
</dbReference>
<evidence type="ECO:0008006" key="3">
    <source>
        <dbReference type="Google" id="ProtNLM"/>
    </source>
</evidence>
<proteinExistence type="predicted"/>
<sequence>MRFTTSLPNPTWLSHSRSQITLLMLLPLGPSISSKLFDPILPPLGATIFSTTKLDRLKCSARVKSFEPGYTAKLRANRVLRAIGSGFA</sequence>
<organism evidence="1 2">
    <name type="scientific">Quercus suber</name>
    <name type="common">Cork oak</name>
    <dbReference type="NCBI Taxonomy" id="58331"/>
    <lineage>
        <taxon>Eukaryota</taxon>
        <taxon>Viridiplantae</taxon>
        <taxon>Streptophyta</taxon>
        <taxon>Embryophyta</taxon>
        <taxon>Tracheophyta</taxon>
        <taxon>Spermatophyta</taxon>
        <taxon>Magnoliopsida</taxon>
        <taxon>eudicotyledons</taxon>
        <taxon>Gunneridae</taxon>
        <taxon>Pentapetalae</taxon>
        <taxon>rosids</taxon>
        <taxon>fabids</taxon>
        <taxon>Fagales</taxon>
        <taxon>Fagaceae</taxon>
        <taxon>Quercus</taxon>
    </lineage>
</organism>
<reference evidence="1 2" key="1">
    <citation type="journal article" date="2018" name="Sci. Data">
        <title>The draft genome sequence of cork oak.</title>
        <authorList>
            <person name="Ramos A.M."/>
            <person name="Usie A."/>
            <person name="Barbosa P."/>
            <person name="Barros P.M."/>
            <person name="Capote T."/>
            <person name="Chaves I."/>
            <person name="Simoes F."/>
            <person name="Abreu I."/>
            <person name="Carrasquinho I."/>
            <person name="Faro C."/>
            <person name="Guimaraes J.B."/>
            <person name="Mendonca D."/>
            <person name="Nobrega F."/>
            <person name="Rodrigues L."/>
            <person name="Saibo N.J.M."/>
            <person name="Varela M.C."/>
            <person name="Egas C."/>
            <person name="Matos J."/>
            <person name="Miguel C.M."/>
            <person name="Oliveira M.M."/>
            <person name="Ricardo C.P."/>
            <person name="Goncalves S."/>
        </authorList>
    </citation>
    <scope>NUCLEOTIDE SEQUENCE [LARGE SCALE GENOMIC DNA]</scope>
    <source>
        <strain evidence="2">cv. HL8</strain>
    </source>
</reference>